<organism evidence="4 5">
    <name type="scientific">Microcella humidisoli</name>
    <dbReference type="NCBI Taxonomy" id="2963406"/>
    <lineage>
        <taxon>Bacteria</taxon>
        <taxon>Bacillati</taxon>
        <taxon>Actinomycetota</taxon>
        <taxon>Actinomycetes</taxon>
        <taxon>Micrococcales</taxon>
        <taxon>Microbacteriaceae</taxon>
        <taxon>Microcella</taxon>
    </lineage>
</organism>
<reference evidence="4" key="1">
    <citation type="submission" date="2022-07" db="EMBL/GenBank/DDBJ databases">
        <title>Taxonomic analysis of Microcella humidisoli nov. sp., isolated from riverside soil.</title>
        <authorList>
            <person name="Molina K.M."/>
            <person name="Kim S.B."/>
        </authorList>
    </citation>
    <scope>NUCLEOTIDE SEQUENCE</scope>
    <source>
        <strain evidence="4">MMS21-STM10</strain>
    </source>
</reference>
<sequence length="375" mass="40204">MSIDVPEPPAQWTGEAGLRYVNRGMRTLLLASTRGGSAATLAELSRLVRGWSVLFDAHGTVVDAAGAGVVHRDDARRAAFGPTRAIRHTGLSVHPIGGDSAPRGFLVVATRPQHIAVARELASITAELLTHVFFPRADGRLEPIARADAIDILLSSDAALAGRVARRWSLHSTDAVVSVVRARSRGVRLENHVLDWLDDCALPPLATTRGDDVIAVLMPDAVDVWRARVELGHERDGVPVRCGVGGAAELGELDRSHRQAVQALSSGMASRAPFVAFDEGAVLRTVLSNLTGAAQRDLTDVLVPLDDADPVLRATLEIFLSENGSWEAAATRLGVHRHTVRNRIARIEELSGLDLDRVDDRVLAWLALSARNTGS</sequence>
<proteinExistence type="inferred from homology"/>
<dbReference type="Gene3D" id="1.10.10.2840">
    <property type="entry name" value="PucR C-terminal helix-turn-helix domain"/>
    <property type="match status" value="1"/>
</dbReference>
<dbReference type="InterPro" id="IPR041522">
    <property type="entry name" value="CdaR_GGDEF"/>
</dbReference>
<evidence type="ECO:0000256" key="1">
    <source>
        <dbReference type="ARBA" id="ARBA00006754"/>
    </source>
</evidence>
<gene>
    <name evidence="4" type="ORF">NNL39_07610</name>
</gene>
<evidence type="ECO:0000313" key="4">
    <source>
        <dbReference type="EMBL" id="UTT61550.1"/>
    </source>
</evidence>
<comment type="similarity">
    <text evidence="1">Belongs to the CdaR family.</text>
</comment>
<feature type="domain" description="CdaR GGDEF-like" evidence="3">
    <location>
        <begin position="174"/>
        <end position="265"/>
    </location>
</feature>
<dbReference type="PANTHER" id="PTHR33744">
    <property type="entry name" value="CARBOHYDRATE DIACID REGULATOR"/>
    <property type="match status" value="1"/>
</dbReference>
<name>A0ABY5FUI2_9MICO</name>
<dbReference type="RefSeq" id="WP_255158536.1">
    <property type="nucleotide sequence ID" value="NZ_CP101497.1"/>
</dbReference>
<dbReference type="EMBL" id="CP101497">
    <property type="protein sequence ID" value="UTT61550.1"/>
    <property type="molecule type" value="Genomic_DNA"/>
</dbReference>
<feature type="domain" description="PucR C-terminal helix-turn-helix" evidence="2">
    <location>
        <begin position="312"/>
        <end position="369"/>
    </location>
</feature>
<dbReference type="InterPro" id="IPR051448">
    <property type="entry name" value="CdaR-like_regulators"/>
</dbReference>
<keyword evidence="5" id="KW-1185">Reference proteome</keyword>
<evidence type="ECO:0000259" key="2">
    <source>
        <dbReference type="Pfam" id="PF13556"/>
    </source>
</evidence>
<dbReference type="InterPro" id="IPR025736">
    <property type="entry name" value="PucR_C-HTH_dom"/>
</dbReference>
<dbReference type="Pfam" id="PF17853">
    <property type="entry name" value="GGDEF_2"/>
    <property type="match status" value="1"/>
</dbReference>
<evidence type="ECO:0000313" key="5">
    <source>
        <dbReference type="Proteomes" id="UP001060039"/>
    </source>
</evidence>
<accession>A0ABY5FUI2</accession>
<protein>
    <submittedName>
        <fullName evidence="4">Helix-turn-helix domain-containing protein</fullName>
    </submittedName>
</protein>
<evidence type="ECO:0000259" key="3">
    <source>
        <dbReference type="Pfam" id="PF17853"/>
    </source>
</evidence>
<dbReference type="PANTHER" id="PTHR33744:SF1">
    <property type="entry name" value="DNA-BINDING TRANSCRIPTIONAL ACTIVATOR ADER"/>
    <property type="match status" value="1"/>
</dbReference>
<dbReference type="Proteomes" id="UP001060039">
    <property type="component" value="Chromosome"/>
</dbReference>
<dbReference type="InterPro" id="IPR042070">
    <property type="entry name" value="PucR_C-HTH_sf"/>
</dbReference>
<dbReference type="Pfam" id="PF13556">
    <property type="entry name" value="HTH_30"/>
    <property type="match status" value="1"/>
</dbReference>